<dbReference type="EMBL" id="CM039428">
    <property type="protein sequence ID" value="KAI4352968.1"/>
    <property type="molecule type" value="Genomic_DNA"/>
</dbReference>
<protein>
    <submittedName>
        <fullName evidence="1">Uncharacterized protein</fullName>
    </submittedName>
</protein>
<keyword evidence="2" id="KW-1185">Reference proteome</keyword>
<organism evidence="1 2">
    <name type="scientific">Bauhinia variegata</name>
    <name type="common">Purple orchid tree</name>
    <name type="synonym">Phanera variegata</name>
    <dbReference type="NCBI Taxonomy" id="167791"/>
    <lineage>
        <taxon>Eukaryota</taxon>
        <taxon>Viridiplantae</taxon>
        <taxon>Streptophyta</taxon>
        <taxon>Embryophyta</taxon>
        <taxon>Tracheophyta</taxon>
        <taxon>Spermatophyta</taxon>
        <taxon>Magnoliopsida</taxon>
        <taxon>eudicotyledons</taxon>
        <taxon>Gunneridae</taxon>
        <taxon>Pentapetalae</taxon>
        <taxon>rosids</taxon>
        <taxon>fabids</taxon>
        <taxon>Fabales</taxon>
        <taxon>Fabaceae</taxon>
        <taxon>Cercidoideae</taxon>
        <taxon>Cercideae</taxon>
        <taxon>Bauhiniinae</taxon>
        <taxon>Bauhinia</taxon>
    </lineage>
</organism>
<proteinExistence type="predicted"/>
<accession>A0ACB9PWV3</accession>
<evidence type="ECO:0000313" key="1">
    <source>
        <dbReference type="EMBL" id="KAI4352968.1"/>
    </source>
</evidence>
<dbReference type="Proteomes" id="UP000828941">
    <property type="component" value="Chromosome 3"/>
</dbReference>
<sequence>MDSEFVGKPPPPAAAMDIEQMPEVPQRGSHHRRAHSDTSFRGIANFDDLLLFDPSDLDISNLHSPAHMSDNTATARHGAPVAVDSASKSADESNVQNSGPRPVAPSLGHLRSLSVDSEFFDGLGWTGVDGIGGDKNGGKSAGEKRVVHHRHSNSMDGSSTVSFEADSSMVIDGIKKAMAPDKLAELALIDPRRAKRILANRQSAARSKERKTRYTNELEKKVQTLQTEATNLSAQVTLLQRDTSGLTAENKELKMRLEAMERQAQLRDALNEALKGELHRLKMETGELTVNGNPYGGLLSQFSALLALHQAGSRPSQQPQLGMPPSTPNQSFNGHPHRNFSDFSKQN</sequence>
<comment type="caution">
    <text evidence="1">The sequence shown here is derived from an EMBL/GenBank/DDBJ whole genome shotgun (WGS) entry which is preliminary data.</text>
</comment>
<name>A0ACB9PWV3_BAUVA</name>
<evidence type="ECO:0000313" key="2">
    <source>
        <dbReference type="Proteomes" id="UP000828941"/>
    </source>
</evidence>
<gene>
    <name evidence="1" type="ORF">L6164_007169</name>
</gene>
<reference evidence="1 2" key="1">
    <citation type="journal article" date="2022" name="DNA Res.">
        <title>Chromosomal-level genome assembly of the orchid tree Bauhinia variegata (Leguminosae; Cercidoideae) supports the allotetraploid origin hypothesis of Bauhinia.</title>
        <authorList>
            <person name="Zhong Y."/>
            <person name="Chen Y."/>
            <person name="Zheng D."/>
            <person name="Pang J."/>
            <person name="Liu Y."/>
            <person name="Luo S."/>
            <person name="Meng S."/>
            <person name="Qian L."/>
            <person name="Wei D."/>
            <person name="Dai S."/>
            <person name="Zhou R."/>
        </authorList>
    </citation>
    <scope>NUCLEOTIDE SEQUENCE [LARGE SCALE GENOMIC DNA]</scope>
    <source>
        <strain evidence="1">BV-YZ2020</strain>
    </source>
</reference>